<proteinExistence type="predicted"/>
<dbReference type="Proteomes" id="UP000799424">
    <property type="component" value="Unassembled WGS sequence"/>
</dbReference>
<dbReference type="OrthoDB" id="3935714at2759"/>
<gene>
    <name evidence="1" type="ORF">CC86DRAFT_361767</name>
</gene>
<dbReference type="AlphaFoldDB" id="A0A6A6ZGV4"/>
<reference evidence="1" key="1">
    <citation type="journal article" date="2020" name="Stud. Mycol.">
        <title>101 Dothideomycetes genomes: a test case for predicting lifestyles and emergence of pathogens.</title>
        <authorList>
            <person name="Haridas S."/>
            <person name="Albert R."/>
            <person name="Binder M."/>
            <person name="Bloem J."/>
            <person name="Labutti K."/>
            <person name="Salamov A."/>
            <person name="Andreopoulos B."/>
            <person name="Baker S."/>
            <person name="Barry K."/>
            <person name="Bills G."/>
            <person name="Bluhm B."/>
            <person name="Cannon C."/>
            <person name="Castanera R."/>
            <person name="Culley D."/>
            <person name="Daum C."/>
            <person name="Ezra D."/>
            <person name="Gonzalez J."/>
            <person name="Henrissat B."/>
            <person name="Kuo A."/>
            <person name="Liang C."/>
            <person name="Lipzen A."/>
            <person name="Lutzoni F."/>
            <person name="Magnuson J."/>
            <person name="Mondo S."/>
            <person name="Nolan M."/>
            <person name="Ohm R."/>
            <person name="Pangilinan J."/>
            <person name="Park H.-J."/>
            <person name="Ramirez L."/>
            <person name="Alfaro M."/>
            <person name="Sun H."/>
            <person name="Tritt A."/>
            <person name="Yoshinaga Y."/>
            <person name="Zwiers L.-H."/>
            <person name="Turgeon B."/>
            <person name="Goodwin S."/>
            <person name="Spatafora J."/>
            <person name="Crous P."/>
            <person name="Grigoriev I."/>
        </authorList>
    </citation>
    <scope>NUCLEOTIDE SEQUENCE</scope>
    <source>
        <strain evidence="1">CBS 113818</strain>
    </source>
</reference>
<organism evidence="1 2">
    <name type="scientific">Ophiobolus disseminans</name>
    <dbReference type="NCBI Taxonomy" id="1469910"/>
    <lineage>
        <taxon>Eukaryota</taxon>
        <taxon>Fungi</taxon>
        <taxon>Dikarya</taxon>
        <taxon>Ascomycota</taxon>
        <taxon>Pezizomycotina</taxon>
        <taxon>Dothideomycetes</taxon>
        <taxon>Pleosporomycetidae</taxon>
        <taxon>Pleosporales</taxon>
        <taxon>Pleosporineae</taxon>
        <taxon>Phaeosphaeriaceae</taxon>
        <taxon>Ophiobolus</taxon>
    </lineage>
</organism>
<evidence type="ECO:0000313" key="2">
    <source>
        <dbReference type="Proteomes" id="UP000799424"/>
    </source>
</evidence>
<keyword evidence="2" id="KW-1185">Reference proteome</keyword>
<sequence>MFSTEDVREMLQSFCPPNGGVGLLPSLILASNSQGLITLQHVRTEFEHHATTTKSRAPVSELAQDLDVDPGTILQLIQDQPHLALLSHENNLVIFKDERHQIHNNLRERLANGIIAKSEYALEKDISSKSLEHLLNDQKHELVHYDDHVHSEAYEKTVSEEALDIINRMINNITTGDYMARDFAEMTGSPPKWLVLYHLERLANSPEFTDKVSVRDLSNIIRIQAKQAAAYNINSCIQVVRLNNMAYFDVQNVVYHNPGLYDSVDDALNLCKSLPDIEVIGTFALLKKWFSDLLDSKLRALHYDEQGTVDVLEKFNERVQNTIAGHRPFPASLFPHVQRKTEQYLDHVIAQISHQQYHRFGTIIATDGYYNAARTALVDSAAEHAASQWNKLKSTPDLDPKFTFPDPTSLSSTTQAIHAALSKDKPTRKAAEEKFWSAISELETQNEAAFATYWSDRVVARTHIYAEGLASITDAKLHDQLQELLATYIQKDLVPDSISKARTQSLVLSRKTKKTLSKLESTLSTTPADVPALASALSAFNTKQSTPPPSPASLEAAKVSMVQDMRRRLSKPNLKASDGPVLFLTLITILHAQHFPGIVYATGKYAPKLLKQLKGKLGAGEYEKLEEWKELAKSGGLGEGEREGMRVLGGC</sequence>
<dbReference type="EMBL" id="MU006242">
    <property type="protein sequence ID" value="KAF2820108.1"/>
    <property type="molecule type" value="Genomic_DNA"/>
</dbReference>
<evidence type="ECO:0000313" key="1">
    <source>
        <dbReference type="EMBL" id="KAF2820108.1"/>
    </source>
</evidence>
<accession>A0A6A6ZGV4</accession>
<protein>
    <submittedName>
        <fullName evidence="1">Uncharacterized protein</fullName>
    </submittedName>
</protein>
<name>A0A6A6ZGV4_9PLEO</name>